<organism evidence="2 3">
    <name type="scientific">Halodurantibacterium flavum</name>
    <dbReference type="NCBI Taxonomy" id="1382802"/>
    <lineage>
        <taxon>Bacteria</taxon>
        <taxon>Pseudomonadati</taxon>
        <taxon>Pseudomonadota</taxon>
        <taxon>Alphaproteobacteria</taxon>
        <taxon>Rhodobacterales</taxon>
        <taxon>Paracoccaceae</taxon>
        <taxon>Halodurantibacterium</taxon>
    </lineage>
</organism>
<evidence type="ECO:0000256" key="1">
    <source>
        <dbReference type="SAM" id="SignalP"/>
    </source>
</evidence>
<sequence length="167" mass="18312">MIAFRRAALAVLVSLVAGGAAMAEQLRGPVTNLPLPRYVSLKGGEGNARRGPGLSHRIDWVFTRRDMPLRVTAEHEHWRRVEDRDGAGGWVHYALLSGVRTVIVDENMLALHSRPDAGSEVTAYLEAGVVARLQQCQPEWCRLNADGARGWAPRSALWGIDPGEVID</sequence>
<gene>
    <name evidence="2" type="ORF">ACFSGJ_16770</name>
</gene>
<evidence type="ECO:0000313" key="3">
    <source>
        <dbReference type="Proteomes" id="UP001597353"/>
    </source>
</evidence>
<dbReference type="RefSeq" id="WP_390264465.1">
    <property type="nucleotide sequence ID" value="NZ_JBHUGH010000013.1"/>
</dbReference>
<dbReference type="EMBL" id="JBHUGH010000013">
    <property type="protein sequence ID" value="MFD1913869.1"/>
    <property type="molecule type" value="Genomic_DNA"/>
</dbReference>
<comment type="caution">
    <text evidence="2">The sequence shown here is derived from an EMBL/GenBank/DDBJ whole genome shotgun (WGS) entry which is preliminary data.</text>
</comment>
<dbReference type="Pfam" id="PF06347">
    <property type="entry name" value="SH3_4"/>
    <property type="match status" value="2"/>
</dbReference>
<reference evidence="3" key="1">
    <citation type="journal article" date="2019" name="Int. J. Syst. Evol. Microbiol.">
        <title>The Global Catalogue of Microorganisms (GCM) 10K type strain sequencing project: providing services to taxonomists for standard genome sequencing and annotation.</title>
        <authorList>
            <consortium name="The Broad Institute Genomics Platform"/>
            <consortium name="The Broad Institute Genome Sequencing Center for Infectious Disease"/>
            <person name="Wu L."/>
            <person name="Ma J."/>
        </authorList>
    </citation>
    <scope>NUCLEOTIDE SEQUENCE [LARGE SCALE GENOMIC DNA]</scope>
    <source>
        <strain evidence="3">CGMCC 4.7242</strain>
    </source>
</reference>
<keyword evidence="1" id="KW-0732">Signal</keyword>
<evidence type="ECO:0000313" key="2">
    <source>
        <dbReference type="EMBL" id="MFD1913869.1"/>
    </source>
</evidence>
<proteinExistence type="predicted"/>
<feature type="signal peptide" evidence="1">
    <location>
        <begin position="1"/>
        <end position="23"/>
    </location>
</feature>
<keyword evidence="3" id="KW-1185">Reference proteome</keyword>
<protein>
    <submittedName>
        <fullName evidence="2">SH3 domain-containing protein</fullName>
    </submittedName>
</protein>
<dbReference type="InterPro" id="IPR010466">
    <property type="entry name" value="DUF1058"/>
</dbReference>
<dbReference type="Proteomes" id="UP001597353">
    <property type="component" value="Unassembled WGS sequence"/>
</dbReference>
<feature type="chain" id="PRO_5046991185" evidence="1">
    <location>
        <begin position="24"/>
        <end position="167"/>
    </location>
</feature>
<accession>A0ABW4S8U4</accession>
<name>A0ABW4S8U4_9RHOB</name>